<evidence type="ECO:0000313" key="3">
    <source>
        <dbReference type="Proteomes" id="UP000824988"/>
    </source>
</evidence>
<dbReference type="PANTHER" id="PTHR22617:SF41">
    <property type="entry name" value="CHEMOTAXIS SIGNAL TRANSDUCTION SYSTEM ADAPTOR PROTEIN CHEW"/>
    <property type="match status" value="1"/>
</dbReference>
<dbReference type="PROSITE" id="PS50851">
    <property type="entry name" value="CHEW"/>
    <property type="match status" value="1"/>
</dbReference>
<evidence type="ECO:0000313" key="2">
    <source>
        <dbReference type="EMBL" id="BBL70609.1"/>
    </source>
</evidence>
<dbReference type="KEGG" id="moz:MoryE10_12150"/>
<dbReference type="Pfam" id="PF01584">
    <property type="entry name" value="CheW"/>
    <property type="match status" value="1"/>
</dbReference>
<sequence length="191" mass="20109">MTQASKAGLPAGEGATGGGQVAQYLTFTLSGDLFGMPIQHIREIIEYGVVTPVPMMPAAVRGVINLRGAVVPVVDLSVRFGREPTAVGKRTCIVIIENVTLEDTDEEGHYLGIIVDAVNEVLDISSENIEDAPSFGVKIRTDFIQAMGKVDGRFVILLDVARVLSVEEIAQLASRGTDTVAAAAQAETSAA</sequence>
<dbReference type="GO" id="GO:0005829">
    <property type="term" value="C:cytosol"/>
    <property type="evidence" value="ECO:0007669"/>
    <property type="project" value="TreeGrafter"/>
</dbReference>
<dbReference type="RefSeq" id="WP_221048541.1">
    <property type="nucleotide sequence ID" value="NZ_AP019782.1"/>
</dbReference>
<dbReference type="InterPro" id="IPR039315">
    <property type="entry name" value="CheW"/>
</dbReference>
<gene>
    <name evidence="2" type="primary">cheW-1</name>
    <name evidence="2" type="ORF">MoryE10_12150</name>
</gene>
<protein>
    <submittedName>
        <fullName evidence="2">Chemotaxis protein CheW</fullName>
    </submittedName>
</protein>
<feature type="domain" description="CheW-like" evidence="1">
    <location>
        <begin position="21"/>
        <end position="169"/>
    </location>
</feature>
<dbReference type="SMART" id="SM00260">
    <property type="entry name" value="CheW"/>
    <property type="match status" value="1"/>
</dbReference>
<proteinExistence type="predicted"/>
<accession>A0A8D4VQ50</accession>
<keyword evidence="3" id="KW-1185">Reference proteome</keyword>
<dbReference type="EMBL" id="AP019782">
    <property type="protein sequence ID" value="BBL70609.1"/>
    <property type="molecule type" value="Genomic_DNA"/>
</dbReference>
<reference evidence="2" key="1">
    <citation type="submission" date="2019-06" db="EMBL/GenBank/DDBJ databases">
        <title>Complete genome sequence of Methylogaea oryzae strain JCM16910.</title>
        <authorList>
            <person name="Asakawa S."/>
        </authorList>
    </citation>
    <scope>NUCLEOTIDE SEQUENCE</scope>
    <source>
        <strain evidence="2">E10</strain>
    </source>
</reference>
<evidence type="ECO:0000259" key="1">
    <source>
        <dbReference type="PROSITE" id="PS50851"/>
    </source>
</evidence>
<dbReference type="PANTHER" id="PTHR22617">
    <property type="entry name" value="CHEMOTAXIS SENSOR HISTIDINE KINASE-RELATED"/>
    <property type="match status" value="1"/>
</dbReference>
<dbReference type="Proteomes" id="UP000824988">
    <property type="component" value="Chromosome"/>
</dbReference>
<dbReference type="GO" id="GO:0006935">
    <property type="term" value="P:chemotaxis"/>
    <property type="evidence" value="ECO:0007669"/>
    <property type="project" value="InterPro"/>
</dbReference>
<dbReference type="InterPro" id="IPR002545">
    <property type="entry name" value="CheW-lke_dom"/>
</dbReference>
<dbReference type="GO" id="GO:0007165">
    <property type="term" value="P:signal transduction"/>
    <property type="evidence" value="ECO:0007669"/>
    <property type="project" value="InterPro"/>
</dbReference>
<name>A0A8D4VQ50_9GAMM</name>
<dbReference type="AlphaFoldDB" id="A0A8D4VQ50"/>
<organism evidence="2 3">
    <name type="scientific">Methylogaea oryzae</name>
    <dbReference type="NCBI Taxonomy" id="1295382"/>
    <lineage>
        <taxon>Bacteria</taxon>
        <taxon>Pseudomonadati</taxon>
        <taxon>Pseudomonadota</taxon>
        <taxon>Gammaproteobacteria</taxon>
        <taxon>Methylococcales</taxon>
        <taxon>Methylococcaceae</taxon>
        <taxon>Methylogaea</taxon>
    </lineage>
</organism>